<dbReference type="InterPro" id="IPR000940">
    <property type="entry name" value="NNMT_TEMT_trans"/>
</dbReference>
<keyword evidence="1 4" id="KW-0489">Methyltransferase</keyword>
<keyword evidence="2" id="KW-0808">Transferase</keyword>
<keyword evidence="3" id="KW-0949">S-adenosyl-L-methionine</keyword>
<gene>
    <name evidence="4" type="ORF">ACFQ1S_23450</name>
</gene>
<evidence type="ECO:0000313" key="4">
    <source>
        <dbReference type="EMBL" id="MFD1048280.1"/>
    </source>
</evidence>
<organism evidence="4 5">
    <name type="scientific">Kibdelosporangium lantanae</name>
    <dbReference type="NCBI Taxonomy" id="1497396"/>
    <lineage>
        <taxon>Bacteria</taxon>
        <taxon>Bacillati</taxon>
        <taxon>Actinomycetota</taxon>
        <taxon>Actinomycetes</taxon>
        <taxon>Pseudonocardiales</taxon>
        <taxon>Pseudonocardiaceae</taxon>
        <taxon>Kibdelosporangium</taxon>
    </lineage>
</organism>
<sequence length="260" mass="29422">MTVPRGQNDFDWNGFDTAVYYAHNYLSLRDDDREIIERVGDHFAARLRDRQGLRGIDVGTGPNLYPALTMLPFCSTVTLFEHARTNLDWLFEQKDNGWPSWDDAWGQCWKVLSDLPVYQQFDDPQNRLVERADIQPGNVYELSPEKPYDVGTMFFVAESITERESEFRSGVDHFLDALVPGAPFAIAFMEHSAGYHVADHEFPATDIDGGTVRRCLATRVDDVQIERIKTGDKPLRDGYTGMLLALGRVNTDTKEGGPAI</sequence>
<evidence type="ECO:0000256" key="3">
    <source>
        <dbReference type="ARBA" id="ARBA00022691"/>
    </source>
</evidence>
<evidence type="ECO:0000256" key="2">
    <source>
        <dbReference type="ARBA" id="ARBA00022679"/>
    </source>
</evidence>
<accession>A0ABW3MGV4</accession>
<dbReference type="Gene3D" id="3.40.50.150">
    <property type="entry name" value="Vaccinia Virus protein VP39"/>
    <property type="match status" value="1"/>
</dbReference>
<dbReference type="EMBL" id="JBHTIS010001502">
    <property type="protein sequence ID" value="MFD1048280.1"/>
    <property type="molecule type" value="Genomic_DNA"/>
</dbReference>
<name>A0ABW3MGV4_9PSEU</name>
<comment type="caution">
    <text evidence="4">The sequence shown here is derived from an EMBL/GenBank/DDBJ whole genome shotgun (WGS) entry which is preliminary data.</text>
</comment>
<dbReference type="SUPFAM" id="SSF53335">
    <property type="entry name" value="S-adenosyl-L-methionine-dependent methyltransferases"/>
    <property type="match status" value="1"/>
</dbReference>
<evidence type="ECO:0000313" key="5">
    <source>
        <dbReference type="Proteomes" id="UP001597045"/>
    </source>
</evidence>
<dbReference type="NCBIfam" id="NF040568">
    <property type="entry name" value="SCO2525_fam"/>
    <property type="match status" value="1"/>
</dbReference>
<proteinExistence type="predicted"/>
<dbReference type="InterPro" id="IPR029063">
    <property type="entry name" value="SAM-dependent_MTases_sf"/>
</dbReference>
<keyword evidence="5" id="KW-1185">Reference proteome</keyword>
<dbReference type="Proteomes" id="UP001597045">
    <property type="component" value="Unassembled WGS sequence"/>
</dbReference>
<reference evidence="5" key="1">
    <citation type="journal article" date="2019" name="Int. J. Syst. Evol. Microbiol.">
        <title>The Global Catalogue of Microorganisms (GCM) 10K type strain sequencing project: providing services to taxonomists for standard genome sequencing and annotation.</title>
        <authorList>
            <consortium name="The Broad Institute Genomics Platform"/>
            <consortium name="The Broad Institute Genome Sequencing Center for Infectious Disease"/>
            <person name="Wu L."/>
            <person name="Ma J."/>
        </authorList>
    </citation>
    <scope>NUCLEOTIDE SEQUENCE [LARGE SCALE GENOMIC DNA]</scope>
    <source>
        <strain evidence="5">JCM 31486</strain>
    </source>
</reference>
<dbReference type="PROSITE" id="PS51681">
    <property type="entry name" value="SAM_MT_NNMT_PNMT_TEMT"/>
    <property type="match status" value="1"/>
</dbReference>
<dbReference type="GO" id="GO:0008168">
    <property type="term" value="F:methyltransferase activity"/>
    <property type="evidence" value="ECO:0007669"/>
    <property type="project" value="UniProtKB-KW"/>
</dbReference>
<protein>
    <submittedName>
        <fullName evidence="4">SCO2525 family SAM-dependent methyltransferase</fullName>
    </submittedName>
</protein>
<dbReference type="GO" id="GO:0032259">
    <property type="term" value="P:methylation"/>
    <property type="evidence" value="ECO:0007669"/>
    <property type="project" value="UniProtKB-KW"/>
</dbReference>
<evidence type="ECO:0000256" key="1">
    <source>
        <dbReference type="ARBA" id="ARBA00022603"/>
    </source>
</evidence>